<proteinExistence type="inferred from homology"/>
<comment type="similarity">
    <text evidence="5 6">Belongs to the adenylate kinase family.</text>
</comment>
<dbReference type="CDD" id="cd01428">
    <property type="entry name" value="ADK"/>
    <property type="match status" value="1"/>
</dbReference>
<feature type="binding site" evidence="5">
    <location>
        <begin position="86"/>
        <end position="89"/>
    </location>
    <ligand>
        <name>AMP</name>
        <dbReference type="ChEBI" id="CHEBI:456215"/>
    </ligand>
</feature>
<dbReference type="InterPro" id="IPR033690">
    <property type="entry name" value="Adenylat_kinase_CS"/>
</dbReference>
<feature type="binding site" evidence="5">
    <location>
        <position position="32"/>
    </location>
    <ligand>
        <name>AMP</name>
        <dbReference type="ChEBI" id="CHEBI:456215"/>
    </ligand>
</feature>
<gene>
    <name evidence="5" type="primary">adk</name>
    <name evidence="9" type="ORF">C0187_01345</name>
</gene>
<comment type="domain">
    <text evidence="5">Consists of three domains, a large central CORE domain and two small peripheral domains, NMPbind and LID, which undergo movements during catalysis. The LID domain closes over the site of phosphoryl transfer upon ATP binding. Assembling and dissambling the active center during each catalytic cycle provides an effective means to prevent ATP hydrolysis. Some bacteria have evolved a zinc-coordinating structure that stabilizes the LID domain.</text>
</comment>
<evidence type="ECO:0000256" key="7">
    <source>
        <dbReference type="RuleBase" id="RU003331"/>
    </source>
</evidence>
<comment type="caution">
    <text evidence="9">The sequence shown here is derived from an EMBL/GenBank/DDBJ whole genome shotgun (WGS) entry which is preliminary data.</text>
</comment>
<evidence type="ECO:0000256" key="3">
    <source>
        <dbReference type="ARBA" id="ARBA00022741"/>
    </source>
</evidence>
<feature type="binding site" evidence="5">
    <location>
        <position position="93"/>
    </location>
    <ligand>
        <name>AMP</name>
        <dbReference type="ChEBI" id="CHEBI:456215"/>
    </ligand>
</feature>
<evidence type="ECO:0000256" key="2">
    <source>
        <dbReference type="ARBA" id="ARBA00022727"/>
    </source>
</evidence>
<comment type="function">
    <text evidence="5">Catalyzes the reversible transfer of the terminal phosphate group between ATP and AMP. Plays an important role in cellular energy homeostasis and in adenine nucleotide metabolism.</text>
</comment>
<comment type="catalytic activity">
    <reaction evidence="5 7">
        <text>AMP + ATP = 2 ADP</text>
        <dbReference type="Rhea" id="RHEA:12973"/>
        <dbReference type="ChEBI" id="CHEBI:30616"/>
        <dbReference type="ChEBI" id="CHEBI:456215"/>
        <dbReference type="ChEBI" id="CHEBI:456216"/>
        <dbReference type="EC" id="2.7.4.3"/>
    </reaction>
</comment>
<dbReference type="PROSITE" id="PS00113">
    <property type="entry name" value="ADENYLATE_KINASE"/>
    <property type="match status" value="1"/>
</dbReference>
<dbReference type="PRINTS" id="PR00094">
    <property type="entry name" value="ADENYLTKNASE"/>
</dbReference>
<dbReference type="SUPFAM" id="SSF52540">
    <property type="entry name" value="P-loop containing nucleoside triphosphate hydrolases"/>
    <property type="match status" value="1"/>
</dbReference>
<feature type="binding site" evidence="5">
    <location>
        <position position="201"/>
    </location>
    <ligand>
        <name>ATP</name>
        <dbReference type="ChEBI" id="CHEBI:30616"/>
    </ligand>
</feature>
<evidence type="ECO:0000313" key="9">
    <source>
        <dbReference type="EMBL" id="PMP72591.1"/>
    </source>
</evidence>
<accession>A0A2J6WQB8</accession>
<feature type="binding site" evidence="5">
    <location>
        <position position="155"/>
    </location>
    <ligand>
        <name>Zn(2+)</name>
        <dbReference type="ChEBI" id="CHEBI:29105"/>
        <note>structural</note>
    </ligand>
</feature>
<feature type="binding site" evidence="5">
    <location>
        <position position="162"/>
    </location>
    <ligand>
        <name>AMP</name>
        <dbReference type="ChEBI" id="CHEBI:456215"/>
    </ligand>
</feature>
<feature type="binding site" evidence="5">
    <location>
        <position position="173"/>
    </location>
    <ligand>
        <name>AMP</name>
        <dbReference type="ChEBI" id="CHEBI:456215"/>
    </ligand>
</feature>
<comment type="pathway">
    <text evidence="5">Purine metabolism; AMP biosynthesis via salvage pathway; AMP from ADP: step 1/1.</text>
</comment>
<comment type="subcellular location">
    <subcellularLocation>
        <location evidence="5 7">Cytoplasm</location>
    </subcellularLocation>
</comment>
<keyword evidence="5" id="KW-0963">Cytoplasm</keyword>
<dbReference type="AlphaFoldDB" id="A0A2J6WQB8"/>
<feature type="binding site" evidence="5">
    <location>
        <begin position="138"/>
        <end position="139"/>
    </location>
    <ligand>
        <name>ATP</name>
        <dbReference type="ChEBI" id="CHEBI:30616"/>
    </ligand>
</feature>
<dbReference type="NCBIfam" id="NF001380">
    <property type="entry name" value="PRK00279.1-2"/>
    <property type="match status" value="1"/>
</dbReference>
<protein>
    <recommendedName>
        <fullName evidence="5 7">Adenylate kinase</fullName>
        <shortName evidence="5">AK</shortName>
        <ecNumber evidence="5 7">2.7.4.3</ecNumber>
    </recommendedName>
    <alternativeName>
        <fullName evidence="5">ATP-AMP transphosphorylase</fullName>
    </alternativeName>
    <alternativeName>
        <fullName evidence="5">ATP:AMP phosphotransferase</fullName>
    </alternativeName>
    <alternativeName>
        <fullName evidence="5">Adenylate monophosphate kinase</fullName>
    </alternativeName>
</protein>
<keyword evidence="4 5" id="KW-0418">Kinase</keyword>
<dbReference type="GO" id="GO:0044209">
    <property type="term" value="P:AMP salvage"/>
    <property type="evidence" value="ECO:0007669"/>
    <property type="project" value="UniProtKB-UniRule"/>
</dbReference>
<feature type="binding site" evidence="5">
    <location>
        <position position="135"/>
    </location>
    <ligand>
        <name>Zn(2+)</name>
        <dbReference type="ChEBI" id="CHEBI:29105"/>
        <note>structural</note>
    </ligand>
</feature>
<dbReference type="Proteomes" id="UP000242881">
    <property type="component" value="Unassembled WGS sequence"/>
</dbReference>
<keyword evidence="5" id="KW-0862">Zinc</keyword>
<comment type="subunit">
    <text evidence="5 7">Monomer.</text>
</comment>
<feature type="binding site" evidence="5">
    <location>
        <position position="129"/>
    </location>
    <ligand>
        <name>ATP</name>
        <dbReference type="ChEBI" id="CHEBI:30616"/>
    </ligand>
</feature>
<evidence type="ECO:0000256" key="6">
    <source>
        <dbReference type="RuleBase" id="RU003330"/>
    </source>
</evidence>
<dbReference type="EMBL" id="PNIN01000020">
    <property type="protein sequence ID" value="PMP72591.1"/>
    <property type="molecule type" value="Genomic_DNA"/>
</dbReference>
<evidence type="ECO:0000259" key="8">
    <source>
        <dbReference type="Pfam" id="PF05191"/>
    </source>
</evidence>
<dbReference type="InterPro" id="IPR000850">
    <property type="entry name" value="Adenylat/UMP-CMP_kin"/>
</dbReference>
<dbReference type="NCBIfam" id="NF001381">
    <property type="entry name" value="PRK00279.1-3"/>
    <property type="match status" value="1"/>
</dbReference>
<dbReference type="Pfam" id="PF05191">
    <property type="entry name" value="ADK_lid"/>
    <property type="match status" value="1"/>
</dbReference>
<keyword evidence="2 5" id="KW-0545">Nucleotide biosynthesis</keyword>
<feature type="domain" description="Adenylate kinase active site lid" evidence="8">
    <location>
        <begin position="129"/>
        <end position="164"/>
    </location>
</feature>
<dbReference type="InterPro" id="IPR006259">
    <property type="entry name" value="Adenyl_kin_sub"/>
</dbReference>
<dbReference type="PANTHER" id="PTHR23359">
    <property type="entry name" value="NUCLEOTIDE KINASE"/>
    <property type="match status" value="1"/>
</dbReference>
<dbReference type="InterPro" id="IPR007862">
    <property type="entry name" value="Adenylate_kinase_lid-dom"/>
</dbReference>
<dbReference type="GO" id="GO:0004017">
    <property type="term" value="F:AMP kinase activity"/>
    <property type="evidence" value="ECO:0007669"/>
    <property type="project" value="UniProtKB-UniRule"/>
</dbReference>
<keyword evidence="3 5" id="KW-0547">Nucleotide-binding</keyword>
<dbReference type="UniPathway" id="UPA00588">
    <property type="reaction ID" value="UER00649"/>
</dbReference>
<organism evidence="9 10">
    <name type="scientific">Calditerrivibrio nitroreducens</name>
    <dbReference type="NCBI Taxonomy" id="477976"/>
    <lineage>
        <taxon>Bacteria</taxon>
        <taxon>Pseudomonadati</taxon>
        <taxon>Deferribacterota</taxon>
        <taxon>Deferribacteres</taxon>
        <taxon>Deferribacterales</taxon>
        <taxon>Calditerrivibrionaceae</taxon>
    </lineage>
</organism>
<evidence type="ECO:0000313" key="10">
    <source>
        <dbReference type="Proteomes" id="UP000242881"/>
    </source>
</evidence>
<dbReference type="InterPro" id="IPR027417">
    <property type="entry name" value="P-loop_NTPase"/>
</dbReference>
<dbReference type="GO" id="GO:0005737">
    <property type="term" value="C:cytoplasm"/>
    <property type="evidence" value="ECO:0007669"/>
    <property type="project" value="UniProtKB-SubCell"/>
</dbReference>
<dbReference type="Gene3D" id="3.40.50.300">
    <property type="entry name" value="P-loop containing nucleotide triphosphate hydrolases"/>
    <property type="match status" value="1"/>
</dbReference>
<sequence>MVNLVFLGPPGAGKGTQSSYIINDYKVVQISTGDILRSAVKQGTELGKMAKKYMDEGKLVPDDVIIGIVRERLKQDDCKNGFILDGFPRTIAQAVALDAMLKDDLNISLTHIISLEVDDNLIMERLTGRRTCKSCGKVYHIKYNPPKKDGVCDDCGGELYQRDDDKEETIAKRLKVYHEQTSALKDYYKNSGKLYVVNGFGEVDDIYRKIKEILG</sequence>
<reference evidence="9 10" key="1">
    <citation type="submission" date="2018-01" db="EMBL/GenBank/DDBJ databases">
        <title>Metagenomic assembled genomes from two thermal pools in the Uzon Caldera, Kamchatka, Russia.</title>
        <authorList>
            <person name="Wilkins L."/>
            <person name="Ettinger C."/>
        </authorList>
    </citation>
    <scope>NUCLEOTIDE SEQUENCE [LARGE SCALE GENOMIC DNA]</scope>
    <source>
        <strain evidence="9">ZAV-05</strain>
    </source>
</reference>
<dbReference type="GO" id="GO:0008270">
    <property type="term" value="F:zinc ion binding"/>
    <property type="evidence" value="ECO:0007669"/>
    <property type="project" value="UniProtKB-UniRule"/>
</dbReference>
<keyword evidence="1 5" id="KW-0808">Transferase</keyword>
<keyword evidence="5 7" id="KW-0067">ATP-binding</keyword>
<dbReference type="NCBIfam" id="TIGR01351">
    <property type="entry name" value="adk"/>
    <property type="match status" value="1"/>
</dbReference>
<feature type="binding site" evidence="5">
    <location>
        <begin position="58"/>
        <end position="60"/>
    </location>
    <ligand>
        <name>AMP</name>
        <dbReference type="ChEBI" id="CHEBI:456215"/>
    </ligand>
</feature>
<evidence type="ECO:0000256" key="1">
    <source>
        <dbReference type="ARBA" id="ARBA00022679"/>
    </source>
</evidence>
<name>A0A2J6WQB8_9BACT</name>
<dbReference type="EC" id="2.7.4.3" evidence="5 7"/>
<dbReference type="FunFam" id="3.40.50.300:FF:000106">
    <property type="entry name" value="Adenylate kinase mitochondrial"/>
    <property type="match status" value="1"/>
</dbReference>
<feature type="binding site" evidence="5">
    <location>
        <position position="132"/>
    </location>
    <ligand>
        <name>Zn(2+)</name>
        <dbReference type="ChEBI" id="CHEBI:29105"/>
        <note>structural</note>
    </ligand>
</feature>
<evidence type="ECO:0000256" key="4">
    <source>
        <dbReference type="ARBA" id="ARBA00022777"/>
    </source>
</evidence>
<dbReference type="Pfam" id="PF00406">
    <property type="entry name" value="ADK"/>
    <property type="match status" value="1"/>
</dbReference>
<dbReference type="HAMAP" id="MF_00235">
    <property type="entry name" value="Adenylate_kinase_Adk"/>
    <property type="match status" value="1"/>
</dbReference>
<feature type="binding site" evidence="5">
    <location>
        <position position="37"/>
    </location>
    <ligand>
        <name>AMP</name>
        <dbReference type="ChEBI" id="CHEBI:456215"/>
    </ligand>
</feature>
<feature type="region of interest" description="LID" evidence="5">
    <location>
        <begin position="128"/>
        <end position="165"/>
    </location>
</feature>
<dbReference type="NCBIfam" id="NF011100">
    <property type="entry name" value="PRK14527.1"/>
    <property type="match status" value="1"/>
</dbReference>
<keyword evidence="5" id="KW-0479">Metal-binding</keyword>
<feature type="binding site" evidence="5">
    <location>
        <begin position="11"/>
        <end position="16"/>
    </location>
    <ligand>
        <name>ATP</name>
        <dbReference type="ChEBI" id="CHEBI:30616"/>
    </ligand>
</feature>
<feature type="region of interest" description="NMP" evidence="5">
    <location>
        <begin position="31"/>
        <end position="60"/>
    </location>
</feature>
<dbReference type="GO" id="GO:0005524">
    <property type="term" value="F:ATP binding"/>
    <property type="evidence" value="ECO:0007669"/>
    <property type="project" value="UniProtKB-UniRule"/>
</dbReference>
<feature type="binding site" evidence="5">
    <location>
        <position position="152"/>
    </location>
    <ligand>
        <name>Zn(2+)</name>
        <dbReference type="ChEBI" id="CHEBI:29105"/>
        <note>structural</note>
    </ligand>
</feature>
<dbReference type="RefSeq" id="WP_424606259.1">
    <property type="nucleotide sequence ID" value="NZ_JBNAVA010000014.1"/>
</dbReference>
<evidence type="ECO:0000256" key="5">
    <source>
        <dbReference type="HAMAP-Rule" id="MF_00235"/>
    </source>
</evidence>